<proteinExistence type="predicted"/>
<dbReference type="CDD" id="cd11717">
    <property type="entry name" value="THUMP_THUMPD1_like"/>
    <property type="match status" value="1"/>
</dbReference>
<organism evidence="4 5">
    <name type="scientific">Talaromyces pinophilus</name>
    <name type="common">Penicillium pinophilum</name>
    <dbReference type="NCBI Taxonomy" id="128442"/>
    <lineage>
        <taxon>Eukaryota</taxon>
        <taxon>Fungi</taxon>
        <taxon>Dikarya</taxon>
        <taxon>Ascomycota</taxon>
        <taxon>Pezizomycotina</taxon>
        <taxon>Eurotiomycetes</taxon>
        <taxon>Eurotiomycetidae</taxon>
        <taxon>Eurotiales</taxon>
        <taxon>Trichocomaceae</taxon>
        <taxon>Talaromyces</taxon>
        <taxon>Talaromyces sect. Talaromyces</taxon>
    </lineage>
</organism>
<evidence type="ECO:0000313" key="5">
    <source>
        <dbReference type="Proteomes" id="UP000053095"/>
    </source>
</evidence>
<dbReference type="Pfam" id="PF02926">
    <property type="entry name" value="THUMP"/>
    <property type="match status" value="1"/>
</dbReference>
<protein>
    <recommendedName>
        <fullName evidence="3">THUMP domain-containing protein</fullName>
    </recommendedName>
</protein>
<dbReference type="Proteomes" id="UP000053095">
    <property type="component" value="Unassembled WGS sequence"/>
</dbReference>
<feature type="region of interest" description="Disordered" evidence="2">
    <location>
        <begin position="1"/>
        <end position="47"/>
    </location>
</feature>
<gene>
    <name evidence="4" type="ORF">TCE0_034f10732</name>
</gene>
<feature type="compositionally biased region" description="Polar residues" evidence="2">
    <location>
        <begin position="10"/>
        <end position="20"/>
    </location>
</feature>
<keyword evidence="5" id="KW-1185">Reference proteome</keyword>
<accession>A0A6V8HG13</accession>
<name>A0A6V8HG13_TALPI</name>
<dbReference type="GO" id="GO:0003723">
    <property type="term" value="F:RNA binding"/>
    <property type="evidence" value="ECO:0007669"/>
    <property type="project" value="UniProtKB-UniRule"/>
</dbReference>
<dbReference type="InterPro" id="IPR040183">
    <property type="entry name" value="THUMPD1-like"/>
</dbReference>
<comment type="caution">
    <text evidence="4">The sequence shown here is derived from an EMBL/GenBank/DDBJ whole genome shotgun (WGS) entry which is preliminary data.</text>
</comment>
<dbReference type="Gene3D" id="3.30.2300.10">
    <property type="entry name" value="THUMP superfamily"/>
    <property type="match status" value="1"/>
</dbReference>
<dbReference type="AlphaFoldDB" id="A0A6V8HG13"/>
<evidence type="ECO:0000256" key="2">
    <source>
        <dbReference type="SAM" id="MobiDB-lite"/>
    </source>
</evidence>
<dbReference type="EMBL" id="DF933830">
    <property type="protein sequence ID" value="GAM39295.1"/>
    <property type="molecule type" value="Genomic_DNA"/>
</dbReference>
<dbReference type="PANTHER" id="PTHR13452:SF10">
    <property type="entry name" value="THUMP DOMAIN-CONTAINING PROTEIN 1"/>
    <property type="match status" value="1"/>
</dbReference>
<keyword evidence="1" id="KW-0694">RNA-binding</keyword>
<evidence type="ECO:0000256" key="1">
    <source>
        <dbReference type="PROSITE-ProRule" id="PRU00529"/>
    </source>
</evidence>
<dbReference type="SUPFAM" id="SSF143437">
    <property type="entry name" value="THUMP domain-like"/>
    <property type="match status" value="1"/>
</dbReference>
<feature type="compositionally biased region" description="Acidic residues" evidence="2">
    <location>
        <begin position="23"/>
        <end position="32"/>
    </location>
</feature>
<dbReference type="PANTHER" id="PTHR13452">
    <property type="entry name" value="THUMP DOMAIN CONTAINING PROTEIN 1-RELATED"/>
    <property type="match status" value="1"/>
</dbReference>
<evidence type="ECO:0000313" key="4">
    <source>
        <dbReference type="EMBL" id="GAM39295.1"/>
    </source>
</evidence>
<dbReference type="PROSITE" id="PS51165">
    <property type="entry name" value="THUMP"/>
    <property type="match status" value="1"/>
</dbReference>
<dbReference type="GO" id="GO:0006400">
    <property type="term" value="P:tRNA modification"/>
    <property type="evidence" value="ECO:0007669"/>
    <property type="project" value="InterPro"/>
</dbReference>
<dbReference type="InterPro" id="IPR004114">
    <property type="entry name" value="THUMP_dom"/>
</dbReference>
<feature type="domain" description="THUMP" evidence="3">
    <location>
        <begin position="74"/>
        <end position="179"/>
    </location>
</feature>
<reference evidence="5" key="1">
    <citation type="journal article" date="2015" name="Genome Announc.">
        <title>Draft genome sequence of Talaromyces cellulolyticus strain Y-94, a source of lignocellulosic biomass-degrading enzymes.</title>
        <authorList>
            <person name="Fujii T."/>
            <person name="Koike H."/>
            <person name="Sawayama S."/>
            <person name="Yano S."/>
            <person name="Inoue H."/>
        </authorList>
    </citation>
    <scope>NUCLEOTIDE SEQUENCE [LARGE SCALE GENOMIC DNA]</scope>
    <source>
        <strain evidence="5">Y-94</strain>
    </source>
</reference>
<dbReference type="FunFam" id="3.30.2300.10:FF:000001">
    <property type="entry name" value="THUMP domain-containing protein 1"/>
    <property type="match status" value="1"/>
</dbReference>
<feature type="compositionally biased region" description="Basic and acidic residues" evidence="2">
    <location>
        <begin position="33"/>
        <end position="43"/>
    </location>
</feature>
<dbReference type="SUPFAM" id="SSF56112">
    <property type="entry name" value="Protein kinase-like (PK-like)"/>
    <property type="match status" value="1"/>
</dbReference>
<evidence type="ECO:0000259" key="3">
    <source>
        <dbReference type="PROSITE" id="PS51165"/>
    </source>
</evidence>
<sequence>MQYYEKSSGDQDTSQVTGKNADNDDEEDDDIEAQVRKEVEGLKPKSSKPRLFQKVTSNLPCNPVKLVHDICEEARANPDQRKSRWIKRMIPITQIRKVLSVDLSVFAKEVLQPVFHADGVPKKYAIRPAVRSNNTLNRDVIIQTVAAAVGPGHKVDLKNPDYTILVEIAQNVIGMSVVGSDYEELKRVYHLKLSNGHQLIVKVSSPPAIPLLRRERIALETEVRALTVLARINHPCIPRLYRYVPHDASAGVSLLVRQYVRGIPLSEIQNRLSAKDLDDLDRHLGLLTNVIGQQFSTAFGPLSKVAAGTGSYHWREAFVTLFEEVLRDAEDMFIHLPYNQIRREMYRWSFTLDEIKTPRLVVVNFGRPSEVLLDPETRQLSGLLEFGSALWGDVMLAEIFESPSDAFLTGFGPIPSSGQSQFIRSMLYSCYRHVYKITELYYRNSHNATEMQARRRLTDIIHALAATNTIL</sequence>
<dbReference type="SMART" id="SM00981">
    <property type="entry name" value="THUMP"/>
    <property type="match status" value="1"/>
</dbReference>
<dbReference type="InterPro" id="IPR011009">
    <property type="entry name" value="Kinase-like_dom_sf"/>
</dbReference>